<keyword evidence="5 13" id="KW-0812">Transmembrane</keyword>
<name>A0ABR4Q8H8_9CEST</name>
<keyword evidence="3" id="KW-0813">Transport</keyword>
<comment type="similarity">
    <text evidence="2">Belongs to the TMEM38 family.</text>
</comment>
<feature type="compositionally biased region" description="Low complexity" evidence="12">
    <location>
        <begin position="393"/>
        <end position="415"/>
    </location>
</feature>
<organism evidence="14 15">
    <name type="scientific">Taenia crassiceps</name>
    <dbReference type="NCBI Taxonomy" id="6207"/>
    <lineage>
        <taxon>Eukaryota</taxon>
        <taxon>Metazoa</taxon>
        <taxon>Spiralia</taxon>
        <taxon>Lophotrochozoa</taxon>
        <taxon>Platyhelminthes</taxon>
        <taxon>Cestoda</taxon>
        <taxon>Eucestoda</taxon>
        <taxon>Cyclophyllidea</taxon>
        <taxon>Taeniidae</taxon>
        <taxon>Taenia</taxon>
    </lineage>
</organism>
<evidence type="ECO:0000256" key="9">
    <source>
        <dbReference type="ARBA" id="ARBA00023065"/>
    </source>
</evidence>
<evidence type="ECO:0000256" key="10">
    <source>
        <dbReference type="ARBA" id="ARBA00023136"/>
    </source>
</evidence>
<dbReference type="PANTHER" id="PTHR12454">
    <property type="entry name" value="TRIMERIC INTRACELLULAR CATION CHANNEL"/>
    <property type="match status" value="1"/>
</dbReference>
<proteinExistence type="inferred from homology"/>
<evidence type="ECO:0000256" key="13">
    <source>
        <dbReference type="SAM" id="Phobius"/>
    </source>
</evidence>
<reference evidence="14 15" key="1">
    <citation type="journal article" date="2022" name="Front. Cell. Infect. Microbiol.">
        <title>The Genomes of Two Strains of Taenia crassiceps the Animal Model for the Study of Human Cysticercosis.</title>
        <authorList>
            <person name="Bobes R.J."/>
            <person name="Estrada K."/>
            <person name="Rios-Valencia D.G."/>
            <person name="Calderon-Gallegos A."/>
            <person name="de la Torre P."/>
            <person name="Carrero J.C."/>
            <person name="Sanchez-Flores A."/>
            <person name="Laclette J.P."/>
        </authorList>
    </citation>
    <scope>NUCLEOTIDE SEQUENCE [LARGE SCALE GENOMIC DNA]</scope>
    <source>
        <strain evidence="14">WFUcys</strain>
    </source>
</reference>
<evidence type="ECO:0000256" key="8">
    <source>
        <dbReference type="ARBA" id="ARBA00022989"/>
    </source>
</evidence>
<evidence type="ECO:0000256" key="6">
    <source>
        <dbReference type="ARBA" id="ARBA00022826"/>
    </source>
</evidence>
<dbReference type="Pfam" id="PF05197">
    <property type="entry name" value="TRIC"/>
    <property type="match status" value="1"/>
</dbReference>
<accession>A0ABR4Q8H8</accession>
<keyword evidence="9" id="KW-0406">Ion transport</keyword>
<evidence type="ECO:0000256" key="4">
    <source>
        <dbReference type="ARBA" id="ARBA00022538"/>
    </source>
</evidence>
<dbReference type="Proteomes" id="UP001651158">
    <property type="component" value="Unassembled WGS sequence"/>
</dbReference>
<sequence length="445" mass="48262">MYRAGCGARMPAALKMVLWLDSPAPGIFVPAAGSSTTSPSGSLSCRWAVAYVTWCYLSQFHDGIPLASSFFYGSHANMMAKVEVANGGIFLPPRCHRNGKHLNGKPEEMDPQIIDDIATSVSKWRMYPHFDIAHYILMSTAVREDIPQSGSGTFSRKHPFACWFATMLMCFGGAILGNFILGEPVFACFDDHRAVLTATTVWYLINYSPFDVAYKIYSLFSVRLLICAMKEVQRAKKISLGVSHAYHDYPHSAVTCILVGLLKGTGSSFMRSIASLAAGTGYLEMKIFARLVRGVWLPASTEFLHPSFTTKISLLSAIVFYCDLLDLVPLSRHQLFLAVVGVLVYMRVAMLCLGLKDPFAPIQNVICTIFFGGVVDALKAAVTRRKSGDASETAANNPNAATPTMGVGVSQDGYSGSSGGGGVKESSGATMLRRNNPPNADKKRD</sequence>
<keyword evidence="4" id="KW-0633">Potassium transport</keyword>
<evidence type="ECO:0000256" key="7">
    <source>
        <dbReference type="ARBA" id="ARBA00022958"/>
    </source>
</evidence>
<evidence type="ECO:0000256" key="5">
    <source>
        <dbReference type="ARBA" id="ARBA00022692"/>
    </source>
</evidence>
<evidence type="ECO:0000313" key="15">
    <source>
        <dbReference type="Proteomes" id="UP001651158"/>
    </source>
</evidence>
<evidence type="ECO:0000256" key="12">
    <source>
        <dbReference type="SAM" id="MobiDB-lite"/>
    </source>
</evidence>
<dbReference type="InterPro" id="IPR007866">
    <property type="entry name" value="TRIC_channel"/>
</dbReference>
<keyword evidence="7" id="KW-0630">Potassium</keyword>
<evidence type="ECO:0008006" key="16">
    <source>
        <dbReference type="Google" id="ProtNLM"/>
    </source>
</evidence>
<evidence type="ECO:0000256" key="3">
    <source>
        <dbReference type="ARBA" id="ARBA00022448"/>
    </source>
</evidence>
<evidence type="ECO:0000256" key="2">
    <source>
        <dbReference type="ARBA" id="ARBA00005766"/>
    </source>
</evidence>
<dbReference type="EMBL" id="JAKROA010000006">
    <property type="protein sequence ID" value="KAL5106008.1"/>
    <property type="molecule type" value="Genomic_DNA"/>
</dbReference>
<evidence type="ECO:0000256" key="1">
    <source>
        <dbReference type="ARBA" id="ARBA00004127"/>
    </source>
</evidence>
<feature type="region of interest" description="Disordered" evidence="12">
    <location>
        <begin position="388"/>
        <end position="445"/>
    </location>
</feature>
<comment type="caution">
    <text evidence="14">The sequence shown here is derived from an EMBL/GenBank/DDBJ whole genome shotgun (WGS) entry which is preliminary data.</text>
</comment>
<feature type="transmembrane region" description="Helical" evidence="13">
    <location>
        <begin position="160"/>
        <end position="181"/>
    </location>
</feature>
<evidence type="ECO:0000256" key="11">
    <source>
        <dbReference type="ARBA" id="ARBA00023303"/>
    </source>
</evidence>
<evidence type="ECO:0000313" key="14">
    <source>
        <dbReference type="EMBL" id="KAL5106008.1"/>
    </source>
</evidence>
<keyword evidence="15" id="KW-1185">Reference proteome</keyword>
<keyword evidence="6" id="KW-0631">Potassium channel</keyword>
<protein>
    <recommendedName>
        <fullName evidence="16">Trimeric intracellular cation channel type B</fullName>
    </recommendedName>
</protein>
<keyword evidence="10 13" id="KW-0472">Membrane</keyword>
<keyword evidence="11" id="KW-0407">Ion channel</keyword>
<gene>
    <name evidence="14" type="ORF">TcWFU_000358</name>
</gene>
<keyword evidence="8 13" id="KW-1133">Transmembrane helix</keyword>
<dbReference type="PANTHER" id="PTHR12454:SF11">
    <property type="entry name" value="GH25683P"/>
    <property type="match status" value="1"/>
</dbReference>
<comment type="subcellular location">
    <subcellularLocation>
        <location evidence="1">Endomembrane system</location>
        <topology evidence="1">Multi-pass membrane protein</topology>
    </subcellularLocation>
</comment>